<evidence type="ECO:0000313" key="6">
    <source>
        <dbReference type="EMBL" id="KVH88600.1"/>
    </source>
</evidence>
<dbReference type="Proteomes" id="UP000243975">
    <property type="component" value="Unassembled WGS sequence"/>
</dbReference>
<proteinExistence type="inferred from homology"/>
<dbReference type="InterPro" id="IPR005299">
    <property type="entry name" value="MeTrfase_7"/>
</dbReference>
<dbReference type="GO" id="GO:0032259">
    <property type="term" value="P:methylation"/>
    <property type="evidence" value="ECO:0007669"/>
    <property type="project" value="UniProtKB-KW"/>
</dbReference>
<comment type="similarity">
    <text evidence="1">Belongs to the methyltransferase superfamily. Type-7 methyltransferase family.</text>
</comment>
<dbReference type="GO" id="GO:0008168">
    <property type="term" value="F:methyltransferase activity"/>
    <property type="evidence" value="ECO:0007669"/>
    <property type="project" value="UniProtKB-KW"/>
</dbReference>
<evidence type="ECO:0000256" key="3">
    <source>
        <dbReference type="ARBA" id="ARBA00022679"/>
    </source>
</evidence>
<comment type="caution">
    <text evidence="6">The sequence shown here is derived from an EMBL/GenBank/DDBJ whole genome shotgun (WGS) entry which is preliminary data.</text>
</comment>
<evidence type="ECO:0000256" key="1">
    <source>
        <dbReference type="ARBA" id="ARBA00007967"/>
    </source>
</evidence>
<evidence type="ECO:0000256" key="2">
    <source>
        <dbReference type="ARBA" id="ARBA00022603"/>
    </source>
</evidence>
<dbReference type="InterPro" id="IPR029063">
    <property type="entry name" value="SAM-dependent_MTases_sf"/>
</dbReference>
<gene>
    <name evidence="6" type="ORF">Ccrd_026344</name>
</gene>
<dbReference type="AlphaFoldDB" id="A0A124SAU4"/>
<dbReference type="Gramene" id="KVH88600">
    <property type="protein sequence ID" value="KVH88600"/>
    <property type="gene ID" value="Ccrd_026344"/>
</dbReference>
<keyword evidence="2 6" id="KW-0489">Methyltransferase</keyword>
<reference evidence="6 7" key="1">
    <citation type="journal article" date="2016" name="Sci. Rep.">
        <title>The genome sequence of the outbreeding globe artichoke constructed de novo incorporating a phase-aware low-pass sequencing strategy of F1 progeny.</title>
        <authorList>
            <person name="Scaglione D."/>
            <person name="Reyes-Chin-Wo S."/>
            <person name="Acquadro A."/>
            <person name="Froenicke L."/>
            <person name="Portis E."/>
            <person name="Beitel C."/>
            <person name="Tirone M."/>
            <person name="Mauro R."/>
            <person name="Lo Monaco A."/>
            <person name="Mauromicale G."/>
            <person name="Faccioli P."/>
            <person name="Cattivelli L."/>
            <person name="Rieseberg L."/>
            <person name="Michelmore R."/>
            <person name="Lanteri S."/>
        </authorList>
    </citation>
    <scope>NUCLEOTIDE SEQUENCE [LARGE SCALE GENOMIC DNA]</scope>
    <source>
        <strain evidence="6">2C</strain>
    </source>
</reference>
<name>A0A124SAU4_CYNCS</name>
<dbReference type="Gene3D" id="1.10.1200.270">
    <property type="entry name" value="Methyltransferase, alpha-helical capping domain"/>
    <property type="match status" value="1"/>
</dbReference>
<dbReference type="EMBL" id="LEKV01005363">
    <property type="protein sequence ID" value="KVH88600.1"/>
    <property type="molecule type" value="Genomic_DNA"/>
</dbReference>
<organism evidence="6 7">
    <name type="scientific">Cynara cardunculus var. scolymus</name>
    <name type="common">Globe artichoke</name>
    <name type="synonym">Cynara scolymus</name>
    <dbReference type="NCBI Taxonomy" id="59895"/>
    <lineage>
        <taxon>Eukaryota</taxon>
        <taxon>Viridiplantae</taxon>
        <taxon>Streptophyta</taxon>
        <taxon>Embryophyta</taxon>
        <taxon>Tracheophyta</taxon>
        <taxon>Spermatophyta</taxon>
        <taxon>Magnoliopsida</taxon>
        <taxon>eudicotyledons</taxon>
        <taxon>Gunneridae</taxon>
        <taxon>Pentapetalae</taxon>
        <taxon>asterids</taxon>
        <taxon>campanulids</taxon>
        <taxon>Asterales</taxon>
        <taxon>Asteraceae</taxon>
        <taxon>Carduoideae</taxon>
        <taxon>Cardueae</taxon>
        <taxon>Carduinae</taxon>
        <taxon>Cynara</taxon>
    </lineage>
</organism>
<dbReference type="PANTHER" id="PTHR31009">
    <property type="entry name" value="S-ADENOSYL-L-METHIONINE:CARBOXYL METHYLTRANSFERASE FAMILY PROTEIN"/>
    <property type="match status" value="1"/>
</dbReference>
<evidence type="ECO:0000256" key="4">
    <source>
        <dbReference type="ARBA" id="ARBA00022723"/>
    </source>
</evidence>
<dbReference type="Pfam" id="PF03492">
    <property type="entry name" value="Methyltransf_7"/>
    <property type="match status" value="2"/>
</dbReference>
<dbReference type="GO" id="GO:0046872">
    <property type="term" value="F:metal ion binding"/>
    <property type="evidence" value="ECO:0007669"/>
    <property type="project" value="UniProtKB-KW"/>
</dbReference>
<keyword evidence="4" id="KW-0479">Metal-binding</keyword>
<protein>
    <submittedName>
        <fullName evidence="6">SAM dependent carboxyl methyltransferase</fullName>
    </submittedName>
</protein>
<accession>A0A124SAU4</accession>
<evidence type="ECO:0000313" key="7">
    <source>
        <dbReference type="Proteomes" id="UP000243975"/>
    </source>
</evidence>
<dbReference type="Gene3D" id="3.40.50.150">
    <property type="entry name" value="Vaccinia Virus protein VP39"/>
    <property type="match status" value="2"/>
</dbReference>
<dbReference type="SUPFAM" id="SSF53335">
    <property type="entry name" value="S-adenosyl-L-methionine-dependent methyltransferases"/>
    <property type="match status" value="1"/>
</dbReference>
<keyword evidence="3" id="KW-0808">Transferase</keyword>
<keyword evidence="5" id="KW-0460">Magnesium</keyword>
<dbReference type="OMA" id="SYYLWRP"/>
<evidence type="ECO:0000256" key="5">
    <source>
        <dbReference type="ARBA" id="ARBA00022842"/>
    </source>
</evidence>
<dbReference type="InterPro" id="IPR042086">
    <property type="entry name" value="MeTrfase_capping"/>
</dbReference>
<keyword evidence="7" id="KW-1185">Reference proteome</keyword>
<sequence>MEMEMVKFFHMNGGAGGASYSNNSGLQKMGILKTKGMIEKAVTDLCYSNVNFPKTLTMADLGCSLGPNTLLVGSMLINAVAKASLKMGHKSPEIQINLNDLPTNDFNTIFSSLQEFQESSIIGDKDFLTFLRCRSEEMVVGGHMVLTLSGRKTDDPCDEESYYLWRPFSMALEDMVSEGLIDEAELDSFNLPQYTASLNEIKNLVEKEGSFIIDDMELFDVDWTAWEKTEYGNDAKRGVALAIRAAIEPLVSNHFGEAILDDVFMRYEKFLTNRLPCKEKEALVTISVSLIRKM</sequence>